<dbReference type="PANTHER" id="PTHR31374">
    <property type="entry name" value="AUXIN-INDUCED PROTEIN-LIKE-RELATED"/>
    <property type="match status" value="1"/>
</dbReference>
<dbReference type="EMBL" id="BAABME010011084">
    <property type="protein sequence ID" value="GAA0183218.1"/>
    <property type="molecule type" value="Genomic_DNA"/>
</dbReference>
<name>A0AAV3RQD3_LITER</name>
<dbReference type="PANTHER" id="PTHR31374:SF139">
    <property type="entry name" value="OS02G0143300 PROTEIN"/>
    <property type="match status" value="1"/>
</dbReference>
<evidence type="ECO:0000256" key="1">
    <source>
        <dbReference type="ARBA" id="ARBA00006974"/>
    </source>
</evidence>
<sequence>MKDEILNVEEGQLSEGQKGKIKPVPKGYLAVYVGEEGQKFVIPAKYLSMPDFRALLDDVGDEYGYQYEGGLRIPCEEHEFEKILRICNNDCPMQKKNLKKIPSMVLF</sequence>
<comment type="caution">
    <text evidence="2">The sequence shown here is derived from an EMBL/GenBank/DDBJ whole genome shotgun (WGS) entry which is preliminary data.</text>
</comment>
<dbReference type="Proteomes" id="UP001454036">
    <property type="component" value="Unassembled WGS sequence"/>
</dbReference>
<proteinExistence type="inferred from homology"/>
<evidence type="ECO:0000313" key="2">
    <source>
        <dbReference type="EMBL" id="GAA0183218.1"/>
    </source>
</evidence>
<organism evidence="2 3">
    <name type="scientific">Lithospermum erythrorhizon</name>
    <name type="common">Purple gromwell</name>
    <name type="synonym">Lithospermum officinale var. erythrorhizon</name>
    <dbReference type="NCBI Taxonomy" id="34254"/>
    <lineage>
        <taxon>Eukaryota</taxon>
        <taxon>Viridiplantae</taxon>
        <taxon>Streptophyta</taxon>
        <taxon>Embryophyta</taxon>
        <taxon>Tracheophyta</taxon>
        <taxon>Spermatophyta</taxon>
        <taxon>Magnoliopsida</taxon>
        <taxon>eudicotyledons</taxon>
        <taxon>Gunneridae</taxon>
        <taxon>Pentapetalae</taxon>
        <taxon>asterids</taxon>
        <taxon>lamiids</taxon>
        <taxon>Boraginales</taxon>
        <taxon>Boraginaceae</taxon>
        <taxon>Boraginoideae</taxon>
        <taxon>Lithospermeae</taxon>
        <taxon>Lithospermum</taxon>
    </lineage>
</organism>
<evidence type="ECO:0000313" key="3">
    <source>
        <dbReference type="Proteomes" id="UP001454036"/>
    </source>
</evidence>
<reference evidence="2 3" key="1">
    <citation type="submission" date="2024-01" db="EMBL/GenBank/DDBJ databases">
        <title>The complete chloroplast genome sequence of Lithospermum erythrorhizon: insights into the phylogenetic relationship among Boraginaceae species and the maternal lineages of purple gromwells.</title>
        <authorList>
            <person name="Okada T."/>
            <person name="Watanabe K."/>
        </authorList>
    </citation>
    <scope>NUCLEOTIDE SEQUENCE [LARGE SCALE GENOMIC DNA]</scope>
</reference>
<accession>A0AAV3RQD3</accession>
<comment type="similarity">
    <text evidence="1">Belongs to the ARG7 family.</text>
</comment>
<dbReference type="Pfam" id="PF02519">
    <property type="entry name" value="Auxin_inducible"/>
    <property type="match status" value="1"/>
</dbReference>
<dbReference type="InterPro" id="IPR003676">
    <property type="entry name" value="SAUR_fam"/>
</dbReference>
<gene>
    <name evidence="2" type="ORF">LIER_30674</name>
</gene>
<protein>
    <submittedName>
        <fullName evidence="2">Uncharacterized protein</fullName>
    </submittedName>
</protein>
<dbReference type="AlphaFoldDB" id="A0AAV3RQD3"/>
<dbReference type="GO" id="GO:0009733">
    <property type="term" value="P:response to auxin"/>
    <property type="evidence" value="ECO:0007669"/>
    <property type="project" value="InterPro"/>
</dbReference>
<keyword evidence="3" id="KW-1185">Reference proteome</keyword>